<keyword evidence="11" id="KW-1185">Reference proteome</keyword>
<reference evidence="10" key="1">
    <citation type="submission" date="2011-08" db="EMBL/GenBank/DDBJ databases">
        <authorList>
            <consortium name="The Broad Institute Genome Sequencing Platform"/>
            <person name="Earl A."/>
            <person name="Ward D."/>
            <person name="Feldgarden M."/>
            <person name="Gevers D."/>
            <person name="Sizova M."/>
            <person name="Hazen A."/>
            <person name="Epstein S."/>
            <person name="Young S.K."/>
            <person name="Zeng Q."/>
            <person name="Gargeya S."/>
            <person name="Fitzgerald M."/>
            <person name="Haas B."/>
            <person name="Abouelleil A."/>
            <person name="Alvarado L."/>
            <person name="Arachchi H.M."/>
            <person name="Berlin A."/>
            <person name="Brown A."/>
            <person name="Chapman S.B."/>
            <person name="Chen Z."/>
            <person name="Dunbar C."/>
            <person name="Freedman E."/>
            <person name="Gearin G."/>
            <person name="Gellesch M."/>
            <person name="Goldberg J."/>
            <person name="Griggs A."/>
            <person name="Gujja S."/>
            <person name="Heiman D."/>
            <person name="Howarth C."/>
            <person name="Larson L."/>
            <person name="Lui A."/>
            <person name="MacDonald P.J.P."/>
            <person name="Montmayeur A."/>
            <person name="Murphy C."/>
            <person name="Neiman D."/>
            <person name="Pearson M."/>
            <person name="Priest M."/>
            <person name="Roberts A."/>
            <person name="Saif S."/>
            <person name="Shea T."/>
            <person name="Shenoy N."/>
            <person name="Sisk P."/>
            <person name="Stolte C."/>
            <person name="Sykes S."/>
            <person name="Wortman J."/>
            <person name="Nusbaum C."/>
            <person name="Birren B."/>
        </authorList>
    </citation>
    <scope>NUCLEOTIDE SEQUENCE</scope>
    <source>
        <strain evidence="10">ACB1</strain>
    </source>
</reference>
<dbReference type="Gene3D" id="1.10.1760.20">
    <property type="match status" value="1"/>
</dbReference>
<evidence type="ECO:0000256" key="5">
    <source>
        <dbReference type="ARBA" id="ARBA00022692"/>
    </source>
</evidence>
<dbReference type="EMBL" id="AFZC02000001">
    <property type="protein sequence ID" value="EHL10427.1"/>
    <property type="molecule type" value="Genomic_DNA"/>
</dbReference>
<proteinExistence type="inferred from homology"/>
<gene>
    <name evidence="10" type="ORF">HMPREF9625_01427</name>
</gene>
<evidence type="ECO:0000256" key="4">
    <source>
        <dbReference type="ARBA" id="ARBA00022475"/>
    </source>
</evidence>
<dbReference type="PIRSF" id="PIRSF037778">
    <property type="entry name" value="UCP037778_transp_RibU"/>
    <property type="match status" value="1"/>
</dbReference>
<feature type="transmembrane region" description="Helical" evidence="9">
    <location>
        <begin position="128"/>
        <end position="152"/>
    </location>
</feature>
<comment type="function">
    <text evidence="8">Probably a riboflavin-binding protein that interacts with the energy-coupling factor (ECF) ABC-transporter complex.</text>
</comment>
<organism evidence="10 11">
    <name type="scientific">Oribacterium parvum ACB1</name>
    <dbReference type="NCBI Taxonomy" id="796943"/>
    <lineage>
        <taxon>Bacteria</taxon>
        <taxon>Bacillati</taxon>
        <taxon>Bacillota</taxon>
        <taxon>Clostridia</taxon>
        <taxon>Lachnospirales</taxon>
        <taxon>Lachnospiraceae</taxon>
        <taxon>Oribacterium</taxon>
    </lineage>
</organism>
<dbReference type="AlphaFoldDB" id="G9WPZ4"/>
<evidence type="ECO:0000256" key="2">
    <source>
        <dbReference type="ARBA" id="ARBA00005540"/>
    </source>
</evidence>
<protein>
    <recommendedName>
        <fullName evidence="8">Riboflavin transporter</fullName>
    </recommendedName>
</protein>
<dbReference type="RefSeq" id="WP_009535273.1">
    <property type="nucleotide sequence ID" value="NZ_KE148312.1"/>
</dbReference>
<comment type="subcellular location">
    <subcellularLocation>
        <location evidence="1">Cell membrane</location>
        <topology evidence="1">Multi-pass membrane protein</topology>
    </subcellularLocation>
</comment>
<keyword evidence="4 8" id="KW-1003">Cell membrane</keyword>
<name>G9WPZ4_9FIRM</name>
<evidence type="ECO:0000256" key="6">
    <source>
        <dbReference type="ARBA" id="ARBA00022989"/>
    </source>
</evidence>
<evidence type="ECO:0000256" key="1">
    <source>
        <dbReference type="ARBA" id="ARBA00004651"/>
    </source>
</evidence>
<dbReference type="InterPro" id="IPR024529">
    <property type="entry name" value="ECF_trnsprt_substrate-spec"/>
</dbReference>
<feature type="transmembrane region" description="Helical" evidence="9">
    <location>
        <begin position="94"/>
        <end position="116"/>
    </location>
</feature>
<dbReference type="PATRIC" id="fig|796943.3.peg.1886"/>
<evidence type="ECO:0000256" key="7">
    <source>
        <dbReference type="ARBA" id="ARBA00023136"/>
    </source>
</evidence>
<comment type="similarity">
    <text evidence="2 8">Belongs to the prokaryotic riboflavin transporter (P-RFT) (TC 2.A.87) family.</text>
</comment>
<sequence>MKNGSTETKIITVDSAVKESGRDRIGNIAIIGILSAISYILMWLEVPAPLMPPFIKFDFSDFPALLAAFGLGPIAGILVELIKNVLHSFSSGSFAVGELSNFILGASFVGVAGLVYQKKKNKKGAVLASLLGAMTMALISYPSNLFVVYPFYYNFMPKETVLSMYQLILPSVGSMEKALLIFNLPFTFIKGMLDVLLCLFLYKSVSPLLHKFKR</sequence>
<comment type="caution">
    <text evidence="10">The sequence shown here is derived from an EMBL/GenBank/DDBJ whole genome shotgun (WGS) entry which is preliminary data.</text>
</comment>
<keyword evidence="3 8" id="KW-0813">Transport</keyword>
<accession>G9WPZ4</accession>
<keyword evidence="5 9" id="KW-0812">Transmembrane</keyword>
<evidence type="ECO:0000256" key="3">
    <source>
        <dbReference type="ARBA" id="ARBA00022448"/>
    </source>
</evidence>
<evidence type="ECO:0000256" key="9">
    <source>
        <dbReference type="SAM" id="Phobius"/>
    </source>
</evidence>
<keyword evidence="7 8" id="KW-0472">Membrane</keyword>
<dbReference type="STRING" id="796943.HMPREF9625_01427"/>
<keyword evidence="6 9" id="KW-1133">Transmembrane helix</keyword>
<reference evidence="10" key="2">
    <citation type="submission" date="2013-03" db="EMBL/GenBank/DDBJ databases">
        <title>The Genome Sequence of Oribacterium sp. ACB1.</title>
        <authorList>
            <consortium name="The Broad Institute Genomics Platform"/>
            <consortium name="The Broad Institute Genome Sequencing Center for Infectious Disease"/>
            <person name="Earl A."/>
            <person name="Ward D."/>
            <person name="Feldgarden M."/>
            <person name="Gevers D."/>
            <person name="Sizova M."/>
            <person name="Hazen A."/>
            <person name="Epstein S."/>
            <person name="Walker B."/>
            <person name="Young S."/>
            <person name="Zeng Q."/>
            <person name="Gargeya S."/>
            <person name="Fitzgerald M."/>
            <person name="Haas B."/>
            <person name="Abouelleil A."/>
            <person name="Allen A.W."/>
            <person name="Alvarado L."/>
            <person name="Arachchi H.M."/>
            <person name="Berlin A.M."/>
            <person name="Chapman S.B."/>
            <person name="Gainer-Dewar J."/>
            <person name="Goldberg J."/>
            <person name="Griggs A."/>
            <person name="Gujja S."/>
            <person name="Hansen M."/>
            <person name="Howarth C."/>
            <person name="Imamovic A."/>
            <person name="Ireland A."/>
            <person name="Larimer J."/>
            <person name="McCowan C."/>
            <person name="Murphy C."/>
            <person name="Pearson M."/>
            <person name="Poon T.W."/>
            <person name="Priest M."/>
            <person name="Roberts A."/>
            <person name="Saif S."/>
            <person name="Shea T."/>
            <person name="Sisk P."/>
            <person name="Sykes S."/>
            <person name="Wortman J."/>
            <person name="Nusbaum C."/>
            <person name="Birren B."/>
        </authorList>
    </citation>
    <scope>NUCLEOTIDE SEQUENCE [LARGE SCALE GENOMIC DNA]</scope>
    <source>
        <strain evidence="10">ACB1</strain>
    </source>
</reference>
<dbReference type="Proteomes" id="UP000018461">
    <property type="component" value="Unassembled WGS sequence"/>
</dbReference>
<dbReference type="InterPro" id="IPR025720">
    <property type="entry name" value="RibU"/>
</dbReference>
<feature type="transmembrane region" description="Helical" evidence="9">
    <location>
        <begin position="25"/>
        <end position="44"/>
    </location>
</feature>
<dbReference type="PANTHER" id="PTHR38438">
    <property type="entry name" value="RIBOFLAVIN TRANSPORTER RIBU"/>
    <property type="match status" value="1"/>
</dbReference>
<dbReference type="GO" id="GO:0005886">
    <property type="term" value="C:plasma membrane"/>
    <property type="evidence" value="ECO:0007669"/>
    <property type="project" value="UniProtKB-SubCell"/>
</dbReference>
<evidence type="ECO:0000313" key="10">
    <source>
        <dbReference type="EMBL" id="EHL10427.1"/>
    </source>
</evidence>
<feature type="transmembrane region" description="Helical" evidence="9">
    <location>
        <begin position="179"/>
        <end position="202"/>
    </location>
</feature>
<evidence type="ECO:0000313" key="11">
    <source>
        <dbReference type="Proteomes" id="UP000018461"/>
    </source>
</evidence>
<evidence type="ECO:0000256" key="8">
    <source>
        <dbReference type="PIRNR" id="PIRNR037778"/>
    </source>
</evidence>
<dbReference type="PANTHER" id="PTHR38438:SF1">
    <property type="entry name" value="RIBOFLAVIN TRANSPORTER RIBU"/>
    <property type="match status" value="1"/>
</dbReference>
<dbReference type="Pfam" id="PF12822">
    <property type="entry name" value="ECF_trnsprt"/>
    <property type="match status" value="1"/>
</dbReference>
<dbReference type="HOGENOM" id="CLU_086673_1_0_9"/>
<dbReference type="GO" id="GO:0032217">
    <property type="term" value="F:riboflavin transmembrane transporter activity"/>
    <property type="evidence" value="ECO:0007669"/>
    <property type="project" value="UniProtKB-UniRule"/>
</dbReference>
<feature type="transmembrane region" description="Helical" evidence="9">
    <location>
        <begin position="64"/>
        <end position="82"/>
    </location>
</feature>